<dbReference type="EMBL" id="MFJJ01000010">
    <property type="protein sequence ID" value="OGG14913.1"/>
    <property type="molecule type" value="Genomic_DNA"/>
</dbReference>
<dbReference type="GO" id="GO:0016491">
    <property type="term" value="F:oxidoreductase activity"/>
    <property type="evidence" value="ECO:0007669"/>
    <property type="project" value="InterPro"/>
</dbReference>
<name>A0A1F5ZR98_9BACT</name>
<dbReference type="PRINTS" id="PR00419">
    <property type="entry name" value="ADXRDTASE"/>
</dbReference>
<organism evidence="2 3">
    <name type="scientific">Candidatus Gottesmanbacteria bacterium RIFCSPHIGHO2_01_FULL_46_14</name>
    <dbReference type="NCBI Taxonomy" id="1798380"/>
    <lineage>
        <taxon>Bacteria</taxon>
        <taxon>Candidatus Gottesmaniibacteriota</taxon>
    </lineage>
</organism>
<feature type="domain" description="Amine oxidase" evidence="1">
    <location>
        <begin position="18"/>
        <end position="400"/>
    </location>
</feature>
<comment type="caution">
    <text evidence="2">The sequence shown here is derived from an EMBL/GenBank/DDBJ whole genome shotgun (WGS) entry which is preliminary data.</text>
</comment>
<protein>
    <recommendedName>
        <fullName evidence="1">Amine oxidase domain-containing protein</fullName>
    </recommendedName>
</protein>
<accession>A0A1F5ZR98</accession>
<sequence length="458" mass="51815">MHVIVDCPRIVIIGAGPCGLGAAWRLQEFGYRDFVLLEKENHVGGLASSYVDANGFTWDVGGHVIHSHYPYFDRVFQEVTAGEYLTHERESWIWIYDRFVPYPFQNNIRYLPPSVIQECLDGLKEASAKKHDPETFAEWIVDSFGSGIAKHFLFPYNRKVWAYPLEKMSYQWVGDRVASVDITRIELNIAEKKDDVSWGPNAVFEFPTFGGTGSIWEGVANRFRSHIRLNAGVTSIDALKRQVICTDGSVHPYDVLLTTMPIDRLTGLTTGLTGTSGSEDLHFSSVFIVGIGVKGDTPAHLRGKCWMYFPEDHAPFFRATVFSHYSPHNAPKGTWSLMTETSVSRYQPLANQDIVASVIDGAKKTGLIGEQSTVVDTWKFTTNYGYPTPTLGRDQILDRLFPIFEKHNIFSRGRFGAWRYEVSNQDHTFMQGVEWVNKILNGEEEVTVFHPELVNAKK</sequence>
<reference evidence="2 3" key="1">
    <citation type="journal article" date="2016" name="Nat. Commun.">
        <title>Thousands of microbial genomes shed light on interconnected biogeochemical processes in an aquifer system.</title>
        <authorList>
            <person name="Anantharaman K."/>
            <person name="Brown C.T."/>
            <person name="Hug L.A."/>
            <person name="Sharon I."/>
            <person name="Castelle C.J."/>
            <person name="Probst A.J."/>
            <person name="Thomas B.C."/>
            <person name="Singh A."/>
            <person name="Wilkins M.J."/>
            <person name="Karaoz U."/>
            <person name="Brodie E.L."/>
            <person name="Williams K.H."/>
            <person name="Hubbard S.S."/>
            <person name="Banfield J.F."/>
        </authorList>
    </citation>
    <scope>NUCLEOTIDE SEQUENCE [LARGE SCALE GENOMIC DNA]</scope>
</reference>
<dbReference type="Pfam" id="PF01593">
    <property type="entry name" value="Amino_oxidase"/>
    <property type="match status" value="1"/>
</dbReference>
<dbReference type="InterPro" id="IPR002937">
    <property type="entry name" value="Amino_oxidase"/>
</dbReference>
<dbReference type="PANTHER" id="PTHR43734:SF4">
    <property type="entry name" value="AMINE OXIDASE DOMAIN-CONTAINING PROTEIN"/>
    <property type="match status" value="1"/>
</dbReference>
<dbReference type="SUPFAM" id="SSF51905">
    <property type="entry name" value="FAD/NAD(P)-binding domain"/>
    <property type="match status" value="1"/>
</dbReference>
<evidence type="ECO:0000313" key="3">
    <source>
        <dbReference type="Proteomes" id="UP000177416"/>
    </source>
</evidence>
<dbReference type="PANTHER" id="PTHR43734">
    <property type="entry name" value="PHYTOENE DESATURASE"/>
    <property type="match status" value="1"/>
</dbReference>
<evidence type="ECO:0000313" key="2">
    <source>
        <dbReference type="EMBL" id="OGG14913.1"/>
    </source>
</evidence>
<gene>
    <name evidence="2" type="ORF">A2875_03050</name>
</gene>
<proteinExistence type="predicted"/>
<evidence type="ECO:0000259" key="1">
    <source>
        <dbReference type="Pfam" id="PF01593"/>
    </source>
</evidence>
<dbReference type="Proteomes" id="UP000177416">
    <property type="component" value="Unassembled WGS sequence"/>
</dbReference>
<dbReference type="Gene3D" id="3.50.50.60">
    <property type="entry name" value="FAD/NAD(P)-binding domain"/>
    <property type="match status" value="1"/>
</dbReference>
<dbReference type="InterPro" id="IPR036188">
    <property type="entry name" value="FAD/NAD-bd_sf"/>
</dbReference>
<dbReference type="AlphaFoldDB" id="A0A1F5ZR98"/>